<evidence type="ECO:0000256" key="5">
    <source>
        <dbReference type="ARBA" id="ARBA00023136"/>
    </source>
</evidence>
<keyword evidence="2 7" id="KW-0808">Transferase</keyword>
<evidence type="ECO:0000256" key="4">
    <source>
        <dbReference type="ARBA" id="ARBA00022989"/>
    </source>
</evidence>
<feature type="transmembrane region" description="Helical" evidence="7">
    <location>
        <begin position="119"/>
        <end position="145"/>
    </location>
</feature>
<dbReference type="InterPro" id="IPR039859">
    <property type="entry name" value="PFA4/ZDH16/20/ERF2-like"/>
</dbReference>
<dbReference type="GO" id="GO:0019706">
    <property type="term" value="F:protein-cysteine S-palmitoyltransferase activity"/>
    <property type="evidence" value="ECO:0007669"/>
    <property type="project" value="UniProtKB-EC"/>
</dbReference>
<dbReference type="EMBL" id="CAMPGE010001979">
    <property type="protein sequence ID" value="CAI2360782.1"/>
    <property type="molecule type" value="Genomic_DNA"/>
</dbReference>
<evidence type="ECO:0000256" key="3">
    <source>
        <dbReference type="ARBA" id="ARBA00022692"/>
    </source>
</evidence>
<feature type="transmembrane region" description="Helical" evidence="7">
    <location>
        <begin position="469"/>
        <end position="494"/>
    </location>
</feature>
<feature type="domain" description="Palmitoyltransferase DHHC" evidence="9">
    <location>
        <begin position="388"/>
        <end position="511"/>
    </location>
</feature>
<comment type="catalytic activity">
    <reaction evidence="7">
        <text>L-cysteinyl-[protein] + hexadecanoyl-CoA = S-hexadecanoyl-L-cysteinyl-[protein] + CoA</text>
        <dbReference type="Rhea" id="RHEA:36683"/>
        <dbReference type="Rhea" id="RHEA-COMP:10131"/>
        <dbReference type="Rhea" id="RHEA-COMP:11032"/>
        <dbReference type="ChEBI" id="CHEBI:29950"/>
        <dbReference type="ChEBI" id="CHEBI:57287"/>
        <dbReference type="ChEBI" id="CHEBI:57379"/>
        <dbReference type="ChEBI" id="CHEBI:74151"/>
        <dbReference type="EC" id="2.3.1.225"/>
    </reaction>
</comment>
<dbReference type="EC" id="2.3.1.225" evidence="7"/>
<accession>A0AAD1X6M1</accession>
<gene>
    <name evidence="10" type="ORF">ECRASSUSDP1_LOCUS2087</name>
</gene>
<evidence type="ECO:0000256" key="2">
    <source>
        <dbReference type="ARBA" id="ARBA00022679"/>
    </source>
</evidence>
<feature type="region of interest" description="Disordered" evidence="8">
    <location>
        <begin position="1"/>
        <end position="51"/>
    </location>
</feature>
<keyword evidence="6 7" id="KW-0012">Acyltransferase</keyword>
<keyword evidence="3 7" id="KW-0812">Transmembrane</keyword>
<sequence length="588" mass="68918">MDSLSNRNIDDSFGDHRESYSQQDYYSVNQDDSSSGLGSLRNRRSRPRNSTVRNFKGKLTEGDSIIDEEENVHLNVEEESNGTDLFQIDQLLQDFNADEFLNPPPLRDRIVFYLLRFKAGLPMFTTLLLIYGIGLSYFLTYLLPIVYSENRDNSEESESVKRSEVYTFIILVILFISFMFLISFSLYKASYTDPGSTNNPQEWDIKDTETIFASSQPVEEVFARSHGNNNQKELSFSNNDPNSYLNNVGKLRYFELQGRQAKRVILKNISNFKPLNESEMNYPVSQQIFCGVESDVTQAIRRRYRKKMQEFNLDETSPAINDDSNRAYEGQFRTGQDLRKPKLLQTPKTFEDERISHLDVDRHFNLKRNLDTNFPIFTKTFENKKDGSERICIKCLKKKPDRCHHCSVCNVCTLMMDHHCPWVNNCIGFYNYKYFFLLINYCMISAWFINITYWEEFVRVLASVTTSNIYLLVVCTTFMFSVVMSIILTCFCIFHFRLIMTNYTTLEYCEKKREKESTWQVSPYDLKTATQNIKSKLGYDPLFKLLFPLKPNLQSTGTSFPVTERFIDEFEMSRDMAHEDESEILRDF</sequence>
<evidence type="ECO:0000256" key="7">
    <source>
        <dbReference type="RuleBase" id="RU079119"/>
    </source>
</evidence>
<protein>
    <recommendedName>
        <fullName evidence="7">Palmitoyltransferase</fullName>
        <ecNumber evidence="7">2.3.1.225</ecNumber>
    </recommendedName>
</protein>
<feature type="transmembrane region" description="Helical" evidence="7">
    <location>
        <begin position="165"/>
        <end position="187"/>
    </location>
</feature>
<feature type="compositionally biased region" description="Basic and acidic residues" evidence="8">
    <location>
        <begin position="8"/>
        <end position="19"/>
    </location>
</feature>
<evidence type="ECO:0000313" key="11">
    <source>
        <dbReference type="Proteomes" id="UP001295684"/>
    </source>
</evidence>
<name>A0AAD1X6M1_EUPCR</name>
<proteinExistence type="inferred from homology"/>
<comment type="caution">
    <text evidence="10">The sequence shown here is derived from an EMBL/GenBank/DDBJ whole genome shotgun (WGS) entry which is preliminary data.</text>
</comment>
<dbReference type="PANTHER" id="PTHR12246">
    <property type="entry name" value="PALMITOYLTRANSFERASE ZDHHC16"/>
    <property type="match status" value="1"/>
</dbReference>
<dbReference type="Pfam" id="PF01529">
    <property type="entry name" value="DHHC"/>
    <property type="match status" value="1"/>
</dbReference>
<comment type="domain">
    <text evidence="7">The DHHC domain is required for palmitoyltransferase activity.</text>
</comment>
<evidence type="ECO:0000259" key="9">
    <source>
        <dbReference type="Pfam" id="PF01529"/>
    </source>
</evidence>
<organism evidence="10 11">
    <name type="scientific">Euplotes crassus</name>
    <dbReference type="NCBI Taxonomy" id="5936"/>
    <lineage>
        <taxon>Eukaryota</taxon>
        <taxon>Sar</taxon>
        <taxon>Alveolata</taxon>
        <taxon>Ciliophora</taxon>
        <taxon>Intramacronucleata</taxon>
        <taxon>Spirotrichea</taxon>
        <taxon>Hypotrichia</taxon>
        <taxon>Euplotida</taxon>
        <taxon>Euplotidae</taxon>
        <taxon>Moneuplotes</taxon>
    </lineage>
</organism>
<keyword evidence="11" id="KW-1185">Reference proteome</keyword>
<evidence type="ECO:0000256" key="1">
    <source>
        <dbReference type="ARBA" id="ARBA00004141"/>
    </source>
</evidence>
<dbReference type="AlphaFoldDB" id="A0AAD1X6M1"/>
<dbReference type="PROSITE" id="PS50216">
    <property type="entry name" value="DHHC"/>
    <property type="match status" value="1"/>
</dbReference>
<keyword evidence="4 7" id="KW-1133">Transmembrane helix</keyword>
<comment type="similarity">
    <text evidence="7">Belongs to the DHHC palmitoyltransferase family.</text>
</comment>
<comment type="subcellular location">
    <subcellularLocation>
        <location evidence="1">Membrane</location>
        <topology evidence="1">Multi-pass membrane protein</topology>
    </subcellularLocation>
</comment>
<reference evidence="10" key="1">
    <citation type="submission" date="2023-07" db="EMBL/GenBank/DDBJ databases">
        <authorList>
            <consortium name="AG Swart"/>
            <person name="Singh M."/>
            <person name="Singh A."/>
            <person name="Seah K."/>
            <person name="Emmerich C."/>
        </authorList>
    </citation>
    <scope>NUCLEOTIDE SEQUENCE</scope>
    <source>
        <strain evidence="10">DP1</strain>
    </source>
</reference>
<keyword evidence="5 7" id="KW-0472">Membrane</keyword>
<dbReference type="InterPro" id="IPR001594">
    <property type="entry name" value="Palmitoyltrfase_DHHC"/>
</dbReference>
<evidence type="ECO:0000313" key="10">
    <source>
        <dbReference type="EMBL" id="CAI2360782.1"/>
    </source>
</evidence>
<dbReference type="GO" id="GO:0016020">
    <property type="term" value="C:membrane"/>
    <property type="evidence" value="ECO:0007669"/>
    <property type="project" value="UniProtKB-SubCell"/>
</dbReference>
<evidence type="ECO:0000256" key="8">
    <source>
        <dbReference type="SAM" id="MobiDB-lite"/>
    </source>
</evidence>
<dbReference type="Proteomes" id="UP001295684">
    <property type="component" value="Unassembled WGS sequence"/>
</dbReference>
<feature type="transmembrane region" description="Helical" evidence="7">
    <location>
        <begin position="434"/>
        <end position="454"/>
    </location>
</feature>
<evidence type="ECO:0000256" key="6">
    <source>
        <dbReference type="ARBA" id="ARBA00023315"/>
    </source>
</evidence>
<feature type="compositionally biased region" description="Polar residues" evidence="8">
    <location>
        <begin position="20"/>
        <end position="32"/>
    </location>
</feature>